<proteinExistence type="predicted"/>
<evidence type="ECO:0000259" key="2">
    <source>
        <dbReference type="Pfam" id="PF01935"/>
    </source>
</evidence>
<dbReference type="InterPro" id="IPR027417">
    <property type="entry name" value="P-loop_NTPase"/>
</dbReference>
<evidence type="ECO:0000256" key="1">
    <source>
        <dbReference type="SAM" id="Phobius"/>
    </source>
</evidence>
<dbReference type="SUPFAM" id="SSF52540">
    <property type="entry name" value="P-loop containing nucleoside triphosphate hydrolases"/>
    <property type="match status" value="1"/>
</dbReference>
<sequence length="519" mass="58379">MTLKQLFLYFFGFVGGTPGVPSLRLGFWPFPIFGKWLALWRFKRRLRISALQRHAVVIGKSGSGKSELLKLIILALKSKWIRFVQRKRTVLVLDPHGEVVQECAKNTFFVREAEAALAAGKKPDLVLISPSLRPGYLPTLNPFDLRGQSVSFRMAEVLAQHLTAAFTTMLSKGDMKLSFNMETLLTPMFTVLISMSAARKRTPLTLFDLEQFLDDERNSRFLSFAHNRFHSEGLGQFFRSTFHSPLFRATKFALRVKLSRLLTSRLFVNLLARPRSTWNLEQCMKSGKTVLIDASQSALGREVSEIYGRTITALVQSYAFLRNPSQFHTPVFFLIDEAASFITPEIETILTQSRKYGLHLLLAMQMVKQGGISSGLHDAIMGNTALKILGHSGHRSKKVLSDEMELSTGTLPKLSVGWFVVQRDGAKAEKLKMPTSWLGEKHTVSDSRFAKLRTFFVRQYHAAVSVPAATKSSESKCQGAHQNLNQLLPHCNVPSPFEARGNNEIRHLPEHGENVPHDL</sequence>
<protein>
    <submittedName>
        <fullName evidence="4">DUF87 domain-containing protein</fullName>
    </submittedName>
</protein>
<comment type="caution">
    <text evidence="4">The sequence shown here is derived from an EMBL/GenBank/DDBJ whole genome shotgun (WGS) entry which is preliminary data.</text>
</comment>
<dbReference type="Gene3D" id="3.40.50.300">
    <property type="entry name" value="P-loop containing nucleotide triphosphate hydrolases"/>
    <property type="match status" value="2"/>
</dbReference>
<accession>A0A8J7QDE5</accession>
<keyword evidence="1" id="KW-0472">Membrane</keyword>
<dbReference type="AlphaFoldDB" id="A0A8J7QDE5"/>
<evidence type="ECO:0000313" key="5">
    <source>
        <dbReference type="Proteomes" id="UP000664417"/>
    </source>
</evidence>
<feature type="transmembrane region" description="Helical" evidence="1">
    <location>
        <begin position="6"/>
        <end position="27"/>
    </location>
</feature>
<gene>
    <name evidence="4" type="ORF">J3U88_28675</name>
</gene>
<organism evidence="4 5">
    <name type="scientific">Acanthopleuribacter pedis</name>
    <dbReference type="NCBI Taxonomy" id="442870"/>
    <lineage>
        <taxon>Bacteria</taxon>
        <taxon>Pseudomonadati</taxon>
        <taxon>Acidobacteriota</taxon>
        <taxon>Holophagae</taxon>
        <taxon>Acanthopleuribacterales</taxon>
        <taxon>Acanthopleuribacteraceae</taxon>
        <taxon>Acanthopleuribacter</taxon>
    </lineage>
</organism>
<dbReference type="Proteomes" id="UP000664417">
    <property type="component" value="Unassembled WGS sequence"/>
</dbReference>
<dbReference type="PANTHER" id="PTHR30121">
    <property type="entry name" value="UNCHARACTERIZED PROTEIN YJGR-RELATED"/>
    <property type="match status" value="1"/>
</dbReference>
<dbReference type="Pfam" id="PF12696">
    <property type="entry name" value="TraG-D_C"/>
    <property type="match status" value="1"/>
</dbReference>
<evidence type="ECO:0000259" key="3">
    <source>
        <dbReference type="Pfam" id="PF12696"/>
    </source>
</evidence>
<dbReference type="InterPro" id="IPR002789">
    <property type="entry name" value="HerA_central"/>
</dbReference>
<evidence type="ECO:0000313" key="4">
    <source>
        <dbReference type="EMBL" id="MBO1322482.1"/>
    </source>
</evidence>
<dbReference type="PANTHER" id="PTHR30121:SF6">
    <property type="entry name" value="SLR6007 PROTEIN"/>
    <property type="match status" value="1"/>
</dbReference>
<dbReference type="InterPro" id="IPR032689">
    <property type="entry name" value="TraG-D_C"/>
</dbReference>
<dbReference type="RefSeq" id="WP_207862455.1">
    <property type="nucleotide sequence ID" value="NZ_JAFREP010000038.1"/>
</dbReference>
<dbReference type="EMBL" id="JAFREP010000038">
    <property type="protein sequence ID" value="MBO1322482.1"/>
    <property type="molecule type" value="Genomic_DNA"/>
</dbReference>
<keyword evidence="5" id="KW-1185">Reference proteome</keyword>
<reference evidence="4" key="1">
    <citation type="submission" date="2021-03" db="EMBL/GenBank/DDBJ databases">
        <authorList>
            <person name="Wang G."/>
        </authorList>
    </citation>
    <scope>NUCLEOTIDE SEQUENCE</scope>
    <source>
        <strain evidence="4">KCTC 12899</strain>
    </source>
</reference>
<dbReference type="Pfam" id="PF01935">
    <property type="entry name" value="DUF87"/>
    <property type="match status" value="1"/>
</dbReference>
<dbReference type="CDD" id="cd01127">
    <property type="entry name" value="TrwB_TraG_TraD_VirD4"/>
    <property type="match status" value="1"/>
</dbReference>
<feature type="domain" description="TraD/TraG TraM recognition site" evidence="3">
    <location>
        <begin position="330"/>
        <end position="393"/>
    </location>
</feature>
<name>A0A8J7QDE5_9BACT</name>
<keyword evidence="1" id="KW-1133">Transmembrane helix</keyword>
<dbReference type="InterPro" id="IPR051162">
    <property type="entry name" value="T4SS_component"/>
</dbReference>
<feature type="domain" description="Helicase HerA central" evidence="2">
    <location>
        <begin position="46"/>
        <end position="103"/>
    </location>
</feature>
<keyword evidence="1" id="KW-0812">Transmembrane</keyword>